<name>D8LY42_BLAHO</name>
<proteinExistence type="predicted"/>
<dbReference type="RefSeq" id="XP_012894545.1">
    <property type="nucleotide sequence ID" value="XM_013039091.1"/>
</dbReference>
<dbReference type="Proteomes" id="UP000008312">
    <property type="component" value="Unassembled WGS sequence"/>
</dbReference>
<dbReference type="OrthoDB" id="422728at2759"/>
<dbReference type="AlphaFoldDB" id="D8LY42"/>
<dbReference type="GeneID" id="24918109"/>
<dbReference type="InterPro" id="IPR042299">
    <property type="entry name" value="Ufd1-like_Nn"/>
</dbReference>
<keyword evidence="2" id="KW-1185">Reference proteome</keyword>
<sequence length="77" mass="8961">MEFIDCPLICNRIGRISPKSEGSDNVILPPQLRPKRPNVFGFYIYKVTSETTDKWTYCCVRQWTAEEHDCYMPTVGD</sequence>
<evidence type="ECO:0000313" key="2">
    <source>
        <dbReference type="Proteomes" id="UP000008312"/>
    </source>
</evidence>
<dbReference type="EMBL" id="FN668639">
    <property type="protein sequence ID" value="CBK20497.2"/>
    <property type="molecule type" value="Genomic_DNA"/>
</dbReference>
<protein>
    <submittedName>
        <fullName evidence="1">Uncharacterized protein</fullName>
    </submittedName>
</protein>
<gene>
    <name evidence="1" type="ORF">GSBLH_T00000819001</name>
</gene>
<dbReference type="Gene3D" id="2.40.40.50">
    <property type="entry name" value="Ubiquitin fusion degradation protein UFD1, N-terminal domain"/>
    <property type="match status" value="1"/>
</dbReference>
<organism evidence="1">
    <name type="scientific">Blastocystis hominis</name>
    <dbReference type="NCBI Taxonomy" id="12968"/>
    <lineage>
        <taxon>Eukaryota</taxon>
        <taxon>Sar</taxon>
        <taxon>Stramenopiles</taxon>
        <taxon>Bigyra</taxon>
        <taxon>Opalozoa</taxon>
        <taxon>Opalinata</taxon>
        <taxon>Blastocystidae</taxon>
        <taxon>Blastocystis</taxon>
    </lineage>
</organism>
<dbReference type="InParanoid" id="D8LY42"/>
<accession>D8LY42</accession>
<evidence type="ECO:0000313" key="1">
    <source>
        <dbReference type="EMBL" id="CBK20497.2"/>
    </source>
</evidence>
<reference evidence="1" key="1">
    <citation type="submission" date="2010-02" db="EMBL/GenBank/DDBJ databases">
        <title>Sequencing and annotation of the Blastocystis hominis genome.</title>
        <authorList>
            <person name="Wincker P."/>
        </authorList>
    </citation>
    <scope>NUCLEOTIDE SEQUENCE</scope>
    <source>
        <strain evidence="1">Singapore isolate B</strain>
    </source>
</reference>